<dbReference type="AlphaFoldDB" id="A0AAD4T757"/>
<name>A0AAD4T757_9MAGN</name>
<organism evidence="1 2">
    <name type="scientific">Papaver atlanticum</name>
    <dbReference type="NCBI Taxonomy" id="357466"/>
    <lineage>
        <taxon>Eukaryota</taxon>
        <taxon>Viridiplantae</taxon>
        <taxon>Streptophyta</taxon>
        <taxon>Embryophyta</taxon>
        <taxon>Tracheophyta</taxon>
        <taxon>Spermatophyta</taxon>
        <taxon>Magnoliopsida</taxon>
        <taxon>Ranunculales</taxon>
        <taxon>Papaveraceae</taxon>
        <taxon>Papaveroideae</taxon>
        <taxon>Papaver</taxon>
    </lineage>
</organism>
<protein>
    <submittedName>
        <fullName evidence="1">Uncharacterized protein</fullName>
    </submittedName>
</protein>
<dbReference type="EMBL" id="JAJJMB010005149">
    <property type="protein sequence ID" value="KAI3940406.1"/>
    <property type="molecule type" value="Genomic_DNA"/>
</dbReference>
<comment type="caution">
    <text evidence="1">The sequence shown here is derived from an EMBL/GenBank/DDBJ whole genome shotgun (WGS) entry which is preliminary data.</text>
</comment>
<accession>A0AAD4T757</accession>
<evidence type="ECO:0000313" key="1">
    <source>
        <dbReference type="EMBL" id="KAI3940406.1"/>
    </source>
</evidence>
<keyword evidence="2" id="KW-1185">Reference proteome</keyword>
<proteinExistence type="predicted"/>
<reference evidence="1" key="1">
    <citation type="submission" date="2022-04" db="EMBL/GenBank/DDBJ databases">
        <title>A functionally conserved STORR gene fusion in Papaver species that diverged 16.8 million years ago.</title>
        <authorList>
            <person name="Catania T."/>
        </authorList>
    </citation>
    <scope>NUCLEOTIDE SEQUENCE</scope>
    <source>
        <strain evidence="1">S-188037</strain>
    </source>
</reference>
<dbReference type="Proteomes" id="UP001202328">
    <property type="component" value="Unassembled WGS sequence"/>
</dbReference>
<gene>
    <name evidence="1" type="ORF">MKW98_024813</name>
</gene>
<evidence type="ECO:0000313" key="2">
    <source>
        <dbReference type="Proteomes" id="UP001202328"/>
    </source>
</evidence>
<sequence length="174" mass="19725">MSYVNSSSGGVVSWGWGFTLIKSTTNIVEANRCLVKEFHRALIIHWMNHIGQTDNLRVNQPSVLSFSLSLKDTSCRIVNCASSPYYPFCCHFKNSFSVKWNNNSYLFTPLHMGLESRFLRFNGGHFTPTGYGRLPTSLSPYLHVRLTFAFRCSLNFSTNMTNIPTWALLVPVDA</sequence>